<dbReference type="Gene3D" id="2.60.40.10">
    <property type="entry name" value="Immunoglobulins"/>
    <property type="match status" value="1"/>
</dbReference>
<comment type="caution">
    <text evidence="10">The sequence shown here is derived from an EMBL/GenBank/DDBJ whole genome shotgun (WGS) entry which is preliminary data.</text>
</comment>
<sequence length="243" mass="26473">MNGGGLADRVEVQPPDLRFRLVLGKQLLATISINNPLDNRVAFKIKTTAPKKYVVRPSSGIAEAHSQVNVQVIMQAQKEYPPDFQNCRDKFMIQVTPLESEETLDKDTFNKEVRRDMQEHRLRVIMESPAAPPSPVPEANEGDAEAEGGFKPAAGENQGGMAAAPPAAPAATGASQQEALKLQLERVKREREDLRKKLDEATLQGGAVGSKGKTDSAALKSRVRVVHIILVAIIAFLIGHFTH</sequence>
<evidence type="ECO:0000256" key="2">
    <source>
        <dbReference type="ARBA" id="ARBA00008932"/>
    </source>
</evidence>
<evidence type="ECO:0000256" key="1">
    <source>
        <dbReference type="ARBA" id="ARBA00004211"/>
    </source>
</evidence>
<name>A0ABQ7GQT8_DUNSA</name>
<feature type="domain" description="MSP" evidence="9">
    <location>
        <begin position="9"/>
        <end position="127"/>
    </location>
</feature>
<dbReference type="SUPFAM" id="SSF49354">
    <property type="entry name" value="PapD-like"/>
    <property type="match status" value="1"/>
</dbReference>
<organism evidence="10 11">
    <name type="scientific">Dunaliella salina</name>
    <name type="common">Green alga</name>
    <name type="synonym">Protococcus salinus</name>
    <dbReference type="NCBI Taxonomy" id="3046"/>
    <lineage>
        <taxon>Eukaryota</taxon>
        <taxon>Viridiplantae</taxon>
        <taxon>Chlorophyta</taxon>
        <taxon>core chlorophytes</taxon>
        <taxon>Chlorophyceae</taxon>
        <taxon>CS clade</taxon>
        <taxon>Chlamydomonadales</taxon>
        <taxon>Dunaliellaceae</taxon>
        <taxon>Dunaliella</taxon>
    </lineage>
</organism>
<dbReference type="EMBL" id="MU069635">
    <property type="protein sequence ID" value="KAF5836971.1"/>
    <property type="molecule type" value="Genomic_DNA"/>
</dbReference>
<feature type="transmembrane region" description="Helical" evidence="8">
    <location>
        <begin position="223"/>
        <end position="242"/>
    </location>
</feature>
<keyword evidence="11" id="KW-1185">Reference proteome</keyword>
<dbReference type="PANTHER" id="PTHR10809">
    <property type="entry name" value="VESICLE-ASSOCIATED MEMBRANE PROTEIN-ASSOCIATED PROTEIN"/>
    <property type="match status" value="1"/>
</dbReference>
<dbReference type="PIRSF" id="PIRSF019693">
    <property type="entry name" value="VAMP-associated"/>
    <property type="match status" value="1"/>
</dbReference>
<accession>A0ABQ7GQT8</accession>
<keyword evidence="3 8" id="KW-0812">Transmembrane</keyword>
<keyword evidence="4 8" id="KW-1133">Transmembrane helix</keyword>
<gene>
    <name evidence="10" type="ORF">DUNSADRAFT_5200</name>
</gene>
<evidence type="ECO:0000313" key="10">
    <source>
        <dbReference type="EMBL" id="KAF5836971.1"/>
    </source>
</evidence>
<feature type="coiled-coil region" evidence="6">
    <location>
        <begin position="177"/>
        <end position="204"/>
    </location>
</feature>
<feature type="compositionally biased region" description="Low complexity" evidence="7">
    <location>
        <begin position="162"/>
        <end position="171"/>
    </location>
</feature>
<dbReference type="InterPro" id="IPR000535">
    <property type="entry name" value="MSP_dom"/>
</dbReference>
<dbReference type="Proteomes" id="UP000815325">
    <property type="component" value="Unassembled WGS sequence"/>
</dbReference>
<evidence type="ECO:0000256" key="6">
    <source>
        <dbReference type="SAM" id="Coils"/>
    </source>
</evidence>
<proteinExistence type="inferred from homology"/>
<evidence type="ECO:0000256" key="4">
    <source>
        <dbReference type="ARBA" id="ARBA00022989"/>
    </source>
</evidence>
<dbReference type="InterPro" id="IPR016763">
    <property type="entry name" value="VAP"/>
</dbReference>
<dbReference type="Pfam" id="PF00635">
    <property type="entry name" value="Motile_Sperm"/>
    <property type="match status" value="1"/>
</dbReference>
<evidence type="ECO:0000256" key="3">
    <source>
        <dbReference type="ARBA" id="ARBA00022692"/>
    </source>
</evidence>
<reference evidence="10" key="1">
    <citation type="submission" date="2017-08" db="EMBL/GenBank/DDBJ databases">
        <authorList>
            <person name="Polle J.E."/>
            <person name="Barry K."/>
            <person name="Cushman J."/>
            <person name="Schmutz J."/>
            <person name="Tran D."/>
            <person name="Hathwaick L.T."/>
            <person name="Yim W.C."/>
            <person name="Jenkins J."/>
            <person name="Mckie-Krisberg Z.M."/>
            <person name="Prochnik S."/>
            <person name="Lindquist E."/>
            <person name="Dockter R.B."/>
            <person name="Adam C."/>
            <person name="Molina H."/>
            <person name="Bunkerborg J."/>
            <person name="Jin E."/>
            <person name="Buchheim M."/>
            <person name="Magnuson J."/>
        </authorList>
    </citation>
    <scope>NUCLEOTIDE SEQUENCE</scope>
    <source>
        <strain evidence="10">CCAP 19/18</strain>
    </source>
</reference>
<evidence type="ECO:0000256" key="5">
    <source>
        <dbReference type="ARBA" id="ARBA00023136"/>
    </source>
</evidence>
<dbReference type="PANTHER" id="PTHR10809:SF6">
    <property type="entry name" value="AT11025P-RELATED"/>
    <property type="match status" value="1"/>
</dbReference>
<comment type="subcellular location">
    <subcellularLocation>
        <location evidence="1">Membrane</location>
        <topology evidence="1">Single-pass type IV membrane protein</topology>
    </subcellularLocation>
</comment>
<evidence type="ECO:0000313" key="11">
    <source>
        <dbReference type="Proteomes" id="UP000815325"/>
    </source>
</evidence>
<feature type="region of interest" description="Disordered" evidence="7">
    <location>
        <begin position="126"/>
        <end position="177"/>
    </location>
</feature>
<evidence type="ECO:0000259" key="9">
    <source>
        <dbReference type="PROSITE" id="PS50202"/>
    </source>
</evidence>
<dbReference type="InterPro" id="IPR013783">
    <property type="entry name" value="Ig-like_fold"/>
</dbReference>
<dbReference type="InterPro" id="IPR008962">
    <property type="entry name" value="PapD-like_sf"/>
</dbReference>
<comment type="similarity">
    <text evidence="2">Belongs to the VAMP-associated protein (VAP) (TC 9.B.17) family.</text>
</comment>
<keyword evidence="5 8" id="KW-0472">Membrane</keyword>
<evidence type="ECO:0000256" key="7">
    <source>
        <dbReference type="SAM" id="MobiDB-lite"/>
    </source>
</evidence>
<dbReference type="PROSITE" id="PS50202">
    <property type="entry name" value="MSP"/>
    <property type="match status" value="1"/>
</dbReference>
<protein>
    <submittedName>
        <fullName evidence="10">PapD-like protein</fullName>
    </submittedName>
</protein>
<keyword evidence="6" id="KW-0175">Coiled coil</keyword>
<evidence type="ECO:0000256" key="8">
    <source>
        <dbReference type="SAM" id="Phobius"/>
    </source>
</evidence>